<protein>
    <submittedName>
        <fullName evidence="2">Hypothetical membrane protein</fullName>
    </submittedName>
</protein>
<dbReference type="Gene3D" id="3.40.50.1110">
    <property type="entry name" value="SGNH hydrolase"/>
    <property type="match status" value="1"/>
</dbReference>
<dbReference type="InterPro" id="IPR036514">
    <property type="entry name" value="SGNH_hydro_sf"/>
</dbReference>
<dbReference type="Proteomes" id="UP000008898">
    <property type="component" value="Chromosome"/>
</dbReference>
<dbReference type="RefSeq" id="WP_013995079.1">
    <property type="nucleotide sequence ID" value="NC_015844.1"/>
</dbReference>
<dbReference type="AlphaFoldDB" id="G0L826"/>
<accession>G0L826</accession>
<feature type="transmembrane region" description="Helical" evidence="1">
    <location>
        <begin position="9"/>
        <end position="29"/>
    </location>
</feature>
<evidence type="ECO:0000256" key="1">
    <source>
        <dbReference type="SAM" id="Phobius"/>
    </source>
</evidence>
<proteinExistence type="predicted"/>
<gene>
    <name evidence="2" type="ordered locus">zobellia_3751</name>
</gene>
<reference evidence="3" key="1">
    <citation type="submission" date="2009-07" db="EMBL/GenBank/DDBJ databases">
        <title>Complete genome sequence of Zobellia galactanivorans Dsij.</title>
        <authorList>
            <consortium name="Genoscope - CEA"/>
        </authorList>
    </citation>
    <scope>NUCLEOTIDE SEQUENCE [LARGE SCALE GENOMIC DNA]</scope>
    <source>
        <strain evidence="3">DSM 12802 / CCUG 47099 / CIP 106680 / NCIMB 13871 / Dsij</strain>
    </source>
</reference>
<evidence type="ECO:0000313" key="3">
    <source>
        <dbReference type="Proteomes" id="UP000008898"/>
    </source>
</evidence>
<keyword evidence="1" id="KW-0472">Membrane</keyword>
<dbReference type="KEGG" id="zga:ZOBELLIA_3751"/>
<dbReference type="STRING" id="63186.ZOBELLIA_3751"/>
<sequence length="323" mass="37641">MKKFILKSVLYMLLILLLLEVIVRVFHLYTEDPPRFIDAYGVEKRVPDHSGYAVTGNRNQNFSEFHINKAGFNSFREFTPSADKFELALIGDSFIEGFHQDVSNSIGKQIEIQTEGIEVYEYGYAGYDFANQMHLVHAYKNDFQLIDQIILYLNYDNDLNRGVYEPNKDRIKMLSSTLFKIRDNIKLLAYGSKIGIIEPLKKLAQRGVAFNDTKEGYRTNELTLDSEDEKLKRDQKRIANFKSLIHLYGFDKTKTTLLLDRRKTSKRFLDFCQSNGIRYIDFSSSFENSKKPTTLIYDHHWNAHGRALIAKEIADYVKETQKH</sequence>
<keyword evidence="3" id="KW-1185">Reference proteome</keyword>
<keyword evidence="1" id="KW-0812">Transmembrane</keyword>
<name>G0L826_ZOBGA</name>
<dbReference type="GO" id="GO:0016788">
    <property type="term" value="F:hydrolase activity, acting on ester bonds"/>
    <property type="evidence" value="ECO:0007669"/>
    <property type="project" value="UniProtKB-ARBA"/>
</dbReference>
<keyword evidence="1" id="KW-1133">Transmembrane helix</keyword>
<evidence type="ECO:0000313" key="2">
    <source>
        <dbReference type="EMBL" id="CAZ97889.1"/>
    </source>
</evidence>
<reference evidence="2 3" key="2">
    <citation type="journal article" date="2012" name="Environ. Microbiol.">
        <title>Characterization of the first alginolytic operons in a marine bacterium: from their emergence in marine Flavobacteriia to their independent transfers to marine Proteobacteria and human gut Bacteroides.</title>
        <authorList>
            <person name="Thomas F."/>
            <person name="Barbeyron T."/>
            <person name="Tonon T."/>
            <person name="Genicot S."/>
            <person name="Czjzek M."/>
            <person name="Michel G."/>
        </authorList>
    </citation>
    <scope>NUCLEOTIDE SEQUENCE [LARGE SCALE GENOMIC DNA]</scope>
    <source>
        <strain evidence="3">DSM 12802 / CCUG 47099 / CIP 106680 / NCIMB 13871 / Dsij</strain>
    </source>
</reference>
<dbReference type="SUPFAM" id="SSF52266">
    <property type="entry name" value="SGNH hydrolase"/>
    <property type="match status" value="1"/>
</dbReference>
<dbReference type="EMBL" id="FP476056">
    <property type="protein sequence ID" value="CAZ97889.1"/>
    <property type="molecule type" value="Genomic_DNA"/>
</dbReference>
<dbReference type="HOGENOM" id="CLU_860389_0_0_10"/>
<organism evidence="2 3">
    <name type="scientific">Zobellia galactanivorans (strain DSM 12802 / CCUG 47099 / CIP 106680 / NCIMB 13871 / Dsij)</name>
    <dbReference type="NCBI Taxonomy" id="63186"/>
    <lineage>
        <taxon>Bacteria</taxon>
        <taxon>Pseudomonadati</taxon>
        <taxon>Bacteroidota</taxon>
        <taxon>Flavobacteriia</taxon>
        <taxon>Flavobacteriales</taxon>
        <taxon>Flavobacteriaceae</taxon>
        <taxon>Zobellia</taxon>
    </lineage>
</organism>